<organism evidence="2 3">
    <name type="scientific">Roseinatronobacter alkalisoli</name>
    <dbReference type="NCBI Taxonomy" id="3028235"/>
    <lineage>
        <taxon>Bacteria</taxon>
        <taxon>Pseudomonadati</taxon>
        <taxon>Pseudomonadota</taxon>
        <taxon>Alphaproteobacteria</taxon>
        <taxon>Rhodobacterales</taxon>
        <taxon>Paracoccaceae</taxon>
        <taxon>Roseinatronobacter</taxon>
    </lineage>
</organism>
<dbReference type="Proteomes" id="UP001431784">
    <property type="component" value="Unassembled WGS sequence"/>
</dbReference>
<evidence type="ECO:0000313" key="2">
    <source>
        <dbReference type="EMBL" id="MDD7972834.1"/>
    </source>
</evidence>
<dbReference type="InterPro" id="IPR001509">
    <property type="entry name" value="Epimerase_deHydtase"/>
</dbReference>
<dbReference type="Pfam" id="PF01370">
    <property type="entry name" value="Epimerase"/>
    <property type="match status" value="1"/>
</dbReference>
<name>A0ABT5TCK9_9RHOB</name>
<reference evidence="2" key="1">
    <citation type="submission" date="2023-02" db="EMBL/GenBank/DDBJ databases">
        <title>Description of Roseinatronobacter alkalisoli sp. nov., an alkaliphilic bacerium isolated from soda soil.</title>
        <authorList>
            <person name="Wei W."/>
        </authorList>
    </citation>
    <scope>NUCLEOTIDE SEQUENCE</scope>
    <source>
        <strain evidence="2">HJB301</strain>
    </source>
</reference>
<dbReference type="EMBL" id="JAQZSM010000020">
    <property type="protein sequence ID" value="MDD7972834.1"/>
    <property type="molecule type" value="Genomic_DNA"/>
</dbReference>
<dbReference type="SUPFAM" id="SSF51735">
    <property type="entry name" value="NAD(P)-binding Rossmann-fold domains"/>
    <property type="match status" value="1"/>
</dbReference>
<gene>
    <name evidence="2" type="ORF">PUT78_17205</name>
</gene>
<evidence type="ECO:0000259" key="1">
    <source>
        <dbReference type="Pfam" id="PF01370"/>
    </source>
</evidence>
<protein>
    <submittedName>
        <fullName evidence="2">NAD(P)-dependent oxidoreductase</fullName>
    </submittedName>
</protein>
<keyword evidence="3" id="KW-1185">Reference proteome</keyword>
<dbReference type="Gene3D" id="3.40.50.720">
    <property type="entry name" value="NAD(P)-binding Rossmann-like Domain"/>
    <property type="match status" value="1"/>
</dbReference>
<dbReference type="RefSeq" id="WP_274353508.1">
    <property type="nucleotide sequence ID" value="NZ_JAQZSM010000020.1"/>
</dbReference>
<evidence type="ECO:0000313" key="3">
    <source>
        <dbReference type="Proteomes" id="UP001431784"/>
    </source>
</evidence>
<proteinExistence type="predicted"/>
<dbReference type="PANTHER" id="PTHR43245">
    <property type="entry name" value="BIFUNCTIONAL POLYMYXIN RESISTANCE PROTEIN ARNA"/>
    <property type="match status" value="1"/>
</dbReference>
<feature type="domain" description="NAD-dependent epimerase/dehydratase" evidence="1">
    <location>
        <begin position="3"/>
        <end position="251"/>
    </location>
</feature>
<comment type="caution">
    <text evidence="2">The sequence shown here is derived from an EMBL/GenBank/DDBJ whole genome shotgun (WGS) entry which is preliminary data.</text>
</comment>
<sequence length="326" mass="35793">MKVLVTGATGKVGQHLLPALTTAMIPAGGRIVALCHNRTIPETDHLTVVRGSIADPEAVAAAMDGVTHVLHLAAVKESPRLAIDVSVKGMFVLLEAFRTNPVARRFVLLGGDCSVGHIFQAYDAPITETAPRRAYPGCYALTKVIEEVMLEQYGYQYGIDGCILRAPWIMEKDDLRYAMSFGEDQFGGPNWADLMTPDTLAAARTGQHVPLLRDVTGAPLRRNFIHVDDVVEALLTALDHPYAARQAFNIAMAEPVDYGRLAVLLNERTGAQPIDIETPFHSNWLDCTKAAHLLGWRPRVDLETLVDRAWAYRRAAGEARTTWYPG</sequence>
<accession>A0ABT5TCK9</accession>
<dbReference type="InterPro" id="IPR050177">
    <property type="entry name" value="Lipid_A_modif_metabolic_enz"/>
</dbReference>
<dbReference type="InterPro" id="IPR036291">
    <property type="entry name" value="NAD(P)-bd_dom_sf"/>
</dbReference>